<evidence type="ECO:0000256" key="4">
    <source>
        <dbReference type="ARBA" id="ARBA00022840"/>
    </source>
</evidence>
<dbReference type="EC" id="2.7.12.2" evidence="6"/>
<dbReference type="InterPro" id="IPR011009">
    <property type="entry name" value="Kinase-like_dom_sf"/>
</dbReference>
<dbReference type="InterPro" id="IPR000719">
    <property type="entry name" value="Prot_kinase_dom"/>
</dbReference>
<dbReference type="GO" id="GO:0004674">
    <property type="term" value="F:protein serine/threonine kinase activity"/>
    <property type="evidence" value="ECO:0007669"/>
    <property type="project" value="UniProtKB-KW"/>
</dbReference>
<feature type="domain" description="Protein kinase" evidence="12">
    <location>
        <begin position="129"/>
        <end position="418"/>
    </location>
</feature>
<gene>
    <name evidence="13" type="ORF">SEMRO_145_G067190.1</name>
</gene>
<keyword evidence="14" id="KW-1185">Reference proteome</keyword>
<comment type="catalytic activity">
    <reaction evidence="9">
        <text>L-tyrosyl-[protein] + ATP = O-phospho-L-tyrosyl-[protein] + ADP + H(+)</text>
        <dbReference type="Rhea" id="RHEA:10596"/>
        <dbReference type="Rhea" id="RHEA-COMP:10136"/>
        <dbReference type="Rhea" id="RHEA-COMP:20101"/>
        <dbReference type="ChEBI" id="CHEBI:15378"/>
        <dbReference type="ChEBI" id="CHEBI:30616"/>
        <dbReference type="ChEBI" id="CHEBI:46858"/>
        <dbReference type="ChEBI" id="CHEBI:61978"/>
        <dbReference type="ChEBI" id="CHEBI:456216"/>
        <dbReference type="EC" id="2.7.12.2"/>
    </reaction>
</comment>
<reference evidence="13" key="1">
    <citation type="submission" date="2020-06" db="EMBL/GenBank/DDBJ databases">
        <authorList>
            <consortium name="Plant Systems Biology data submission"/>
        </authorList>
    </citation>
    <scope>NUCLEOTIDE SEQUENCE</scope>
    <source>
        <strain evidence="13">D6</strain>
    </source>
</reference>
<evidence type="ECO:0000313" key="13">
    <source>
        <dbReference type="EMBL" id="CAB9502746.1"/>
    </source>
</evidence>
<evidence type="ECO:0000256" key="3">
    <source>
        <dbReference type="ARBA" id="ARBA00022777"/>
    </source>
</evidence>
<evidence type="ECO:0000256" key="10">
    <source>
        <dbReference type="PROSITE-ProRule" id="PRU10141"/>
    </source>
</evidence>
<evidence type="ECO:0000259" key="12">
    <source>
        <dbReference type="PROSITE" id="PS50011"/>
    </source>
</evidence>
<dbReference type="Gene3D" id="3.30.200.20">
    <property type="entry name" value="Phosphorylase Kinase, domain 1"/>
    <property type="match status" value="1"/>
</dbReference>
<dbReference type="EMBL" id="CAICTM010000144">
    <property type="protein sequence ID" value="CAB9502746.1"/>
    <property type="molecule type" value="Genomic_DNA"/>
</dbReference>
<dbReference type="PANTHER" id="PTHR48013">
    <property type="entry name" value="DUAL SPECIFICITY MITOGEN-ACTIVATED PROTEIN KINASE KINASE 5-RELATED"/>
    <property type="match status" value="1"/>
</dbReference>
<dbReference type="GO" id="GO:0005524">
    <property type="term" value="F:ATP binding"/>
    <property type="evidence" value="ECO:0007669"/>
    <property type="project" value="UniProtKB-UniRule"/>
</dbReference>
<keyword evidence="11" id="KW-0723">Serine/threonine-protein kinase</keyword>
<evidence type="ECO:0000256" key="8">
    <source>
        <dbReference type="ARBA" id="ARBA00049299"/>
    </source>
</evidence>
<dbReference type="SMART" id="SM00220">
    <property type="entry name" value="S_TKc"/>
    <property type="match status" value="1"/>
</dbReference>
<dbReference type="GO" id="GO:0004708">
    <property type="term" value="F:MAP kinase kinase activity"/>
    <property type="evidence" value="ECO:0007669"/>
    <property type="project" value="UniProtKB-EC"/>
</dbReference>
<dbReference type="PROSITE" id="PS50011">
    <property type="entry name" value="PROTEIN_KINASE_DOM"/>
    <property type="match status" value="1"/>
</dbReference>
<evidence type="ECO:0000256" key="9">
    <source>
        <dbReference type="ARBA" id="ARBA00051693"/>
    </source>
</evidence>
<comment type="catalytic activity">
    <reaction evidence="8">
        <text>L-threonyl-[protein] + ATP = O-phospho-L-threonyl-[protein] + ADP + H(+)</text>
        <dbReference type="Rhea" id="RHEA:46608"/>
        <dbReference type="Rhea" id="RHEA-COMP:11060"/>
        <dbReference type="Rhea" id="RHEA-COMP:11605"/>
        <dbReference type="ChEBI" id="CHEBI:15378"/>
        <dbReference type="ChEBI" id="CHEBI:30013"/>
        <dbReference type="ChEBI" id="CHEBI:30616"/>
        <dbReference type="ChEBI" id="CHEBI:61977"/>
        <dbReference type="ChEBI" id="CHEBI:456216"/>
        <dbReference type="EC" id="2.7.12.2"/>
    </reaction>
</comment>
<evidence type="ECO:0000256" key="5">
    <source>
        <dbReference type="ARBA" id="ARBA00038035"/>
    </source>
</evidence>
<keyword evidence="1" id="KW-0808">Transferase</keyword>
<sequence length="487" mass="54115">MATHPKTTPIAVMEEKQPTREADIENLLRRLFCVRWQKEKTHGHDNGKQPSHAKARKKFEHLAKNRRSHQAVARADEFWNSCNSHFHAIQSELLQEDKSSRDMSNSAVRALSSKLESNDAKVIFKASDFRLLNKIGKGGYGSVYKALHQPTGHIVALKQLDRDSSSVETHDHRMLPLDCGVVPCYGTFRAAAAAENNETTNILKADLRHWMVLKLCSASLRDRLRAESGPLPNKEAAMILRKVAKTVMYLYYTHGIVHNDIKAENILFDGDGHSILLCDLGVAQKCQQQQQERPGGAYSHMAPEKLAARKGATGGAARYHNDEKIDVWSMGVLLHEMVFRAHPFEEFKDVANCPTIHGEDDDSTKLDRLMQAYNTLSLPKQCNTGADGLLLKDMLQSLLAVQPNERTSLTSLVDHPWMKRHGTLGDRAVIKVQSGLSAINNLIQRCNPKGSCAAMAGKKQLEAKVAPSCMASANTWASFSSQSTSIH</sequence>
<comment type="caution">
    <text evidence="13">The sequence shown here is derived from an EMBL/GenBank/DDBJ whole genome shotgun (WGS) entry which is preliminary data.</text>
</comment>
<evidence type="ECO:0000256" key="7">
    <source>
        <dbReference type="ARBA" id="ARBA00049014"/>
    </source>
</evidence>
<dbReference type="PANTHER" id="PTHR48013:SF9">
    <property type="entry name" value="DUAL SPECIFICITY MITOGEN-ACTIVATED PROTEIN KINASE KINASE 5"/>
    <property type="match status" value="1"/>
</dbReference>
<protein>
    <recommendedName>
        <fullName evidence="6">mitogen-activated protein kinase kinase</fullName>
        <ecNumber evidence="6">2.7.12.2</ecNumber>
    </recommendedName>
</protein>
<comment type="similarity">
    <text evidence="5">Belongs to the protein kinase superfamily. STE Ser/Thr protein kinase family. MAP kinase kinase subfamily.</text>
</comment>
<dbReference type="Gene3D" id="1.10.510.10">
    <property type="entry name" value="Transferase(Phosphotransferase) domain 1"/>
    <property type="match status" value="1"/>
</dbReference>
<comment type="catalytic activity">
    <reaction evidence="7">
        <text>L-seryl-[protein] + ATP = O-phospho-L-seryl-[protein] + ADP + H(+)</text>
        <dbReference type="Rhea" id="RHEA:17989"/>
        <dbReference type="Rhea" id="RHEA-COMP:9863"/>
        <dbReference type="Rhea" id="RHEA-COMP:11604"/>
        <dbReference type="ChEBI" id="CHEBI:15378"/>
        <dbReference type="ChEBI" id="CHEBI:29999"/>
        <dbReference type="ChEBI" id="CHEBI:30616"/>
        <dbReference type="ChEBI" id="CHEBI:83421"/>
        <dbReference type="ChEBI" id="CHEBI:456216"/>
        <dbReference type="EC" id="2.7.12.2"/>
    </reaction>
</comment>
<feature type="binding site" evidence="10">
    <location>
        <position position="158"/>
    </location>
    <ligand>
        <name>ATP</name>
        <dbReference type="ChEBI" id="CHEBI:30616"/>
    </ligand>
</feature>
<evidence type="ECO:0000256" key="11">
    <source>
        <dbReference type="RuleBase" id="RU000304"/>
    </source>
</evidence>
<dbReference type="PROSITE" id="PS00108">
    <property type="entry name" value="PROTEIN_KINASE_ST"/>
    <property type="match status" value="1"/>
</dbReference>
<keyword evidence="2 10" id="KW-0547">Nucleotide-binding</keyword>
<keyword evidence="4 10" id="KW-0067">ATP-binding</keyword>
<accession>A0A9N8DIH8</accession>
<dbReference type="Pfam" id="PF00069">
    <property type="entry name" value="Pkinase"/>
    <property type="match status" value="1"/>
</dbReference>
<evidence type="ECO:0000256" key="1">
    <source>
        <dbReference type="ARBA" id="ARBA00022679"/>
    </source>
</evidence>
<dbReference type="Proteomes" id="UP001153069">
    <property type="component" value="Unassembled WGS sequence"/>
</dbReference>
<evidence type="ECO:0000313" key="14">
    <source>
        <dbReference type="Proteomes" id="UP001153069"/>
    </source>
</evidence>
<proteinExistence type="inferred from homology"/>
<dbReference type="InterPro" id="IPR008271">
    <property type="entry name" value="Ser/Thr_kinase_AS"/>
</dbReference>
<organism evidence="13 14">
    <name type="scientific">Seminavis robusta</name>
    <dbReference type="NCBI Taxonomy" id="568900"/>
    <lineage>
        <taxon>Eukaryota</taxon>
        <taxon>Sar</taxon>
        <taxon>Stramenopiles</taxon>
        <taxon>Ochrophyta</taxon>
        <taxon>Bacillariophyta</taxon>
        <taxon>Bacillariophyceae</taxon>
        <taxon>Bacillariophycidae</taxon>
        <taxon>Naviculales</taxon>
        <taxon>Naviculaceae</taxon>
        <taxon>Seminavis</taxon>
    </lineage>
</organism>
<dbReference type="SUPFAM" id="SSF56112">
    <property type="entry name" value="Protein kinase-like (PK-like)"/>
    <property type="match status" value="1"/>
</dbReference>
<evidence type="ECO:0000256" key="2">
    <source>
        <dbReference type="ARBA" id="ARBA00022741"/>
    </source>
</evidence>
<dbReference type="PROSITE" id="PS00107">
    <property type="entry name" value="PROTEIN_KINASE_ATP"/>
    <property type="match status" value="1"/>
</dbReference>
<dbReference type="OrthoDB" id="10252171at2759"/>
<keyword evidence="3 13" id="KW-0418">Kinase</keyword>
<evidence type="ECO:0000256" key="6">
    <source>
        <dbReference type="ARBA" id="ARBA00038999"/>
    </source>
</evidence>
<dbReference type="AlphaFoldDB" id="A0A9N8DIH8"/>
<name>A0A9N8DIH8_9STRA</name>
<dbReference type="InterPro" id="IPR017441">
    <property type="entry name" value="Protein_kinase_ATP_BS"/>
</dbReference>